<feature type="compositionally biased region" description="Polar residues" evidence="1">
    <location>
        <begin position="183"/>
        <end position="199"/>
    </location>
</feature>
<dbReference type="RefSeq" id="XP_066075066.1">
    <property type="nucleotide sequence ID" value="XM_066218969.1"/>
</dbReference>
<gene>
    <name evidence="2" type="ORF">L201_003211</name>
</gene>
<protein>
    <submittedName>
        <fullName evidence="2">Uncharacterized protein</fullName>
    </submittedName>
</protein>
<evidence type="ECO:0000313" key="2">
    <source>
        <dbReference type="EMBL" id="WWC88303.1"/>
    </source>
</evidence>
<sequence length="389" mass="43985">MSSQSQIRLPSTLSSSWNTRSKPYTGKCHELDSIVSVDWRPFSQIKYPTRQADEDHIIEQLHGVEFKDVPFGAIRIYSISPIGGSATLHNYPVVQPQPRVDPQEITFLNDYLTTKLPHSSSESNSQHIMKHYKDFSVNGGSEIYTADDNRLGNSNDSIKNQMRILVERDQFMDIPVLTRIAHHTNSPSSSRRFNGNRESSQSRHWDAKSIWTNTNLRDEMNTGLHRLSSSKSIEFDSEHTTNIPLNLELIDSQFPVTHRGIVALPAQMKNDDGIFNLRVPSEPYKNQAFSSLAGNTIKLIDGHVDRQSELNLDKPTHRSVIRLRWSRKLSNSELADTSALSEVVNFGSPSRDPFVDAQRYSTHDIDSDAADDRTLFGSEAGDEAPRWVP</sequence>
<dbReference type="AlphaFoldDB" id="A0AAX4JUW4"/>
<organism evidence="2 3">
    <name type="scientific">Kwoniella dendrophila CBS 6074</name>
    <dbReference type="NCBI Taxonomy" id="1295534"/>
    <lineage>
        <taxon>Eukaryota</taxon>
        <taxon>Fungi</taxon>
        <taxon>Dikarya</taxon>
        <taxon>Basidiomycota</taxon>
        <taxon>Agaricomycotina</taxon>
        <taxon>Tremellomycetes</taxon>
        <taxon>Tremellales</taxon>
        <taxon>Cryptococcaceae</taxon>
        <taxon>Kwoniella</taxon>
    </lineage>
</organism>
<name>A0AAX4JUW4_9TREE</name>
<keyword evidence="3" id="KW-1185">Reference proteome</keyword>
<feature type="region of interest" description="Disordered" evidence="1">
    <location>
        <begin position="362"/>
        <end position="389"/>
    </location>
</feature>
<dbReference type="GeneID" id="91093881"/>
<evidence type="ECO:0000313" key="3">
    <source>
        <dbReference type="Proteomes" id="UP001355207"/>
    </source>
</evidence>
<dbReference type="EMBL" id="CP144101">
    <property type="protein sequence ID" value="WWC88303.1"/>
    <property type="molecule type" value="Genomic_DNA"/>
</dbReference>
<evidence type="ECO:0000256" key="1">
    <source>
        <dbReference type="SAM" id="MobiDB-lite"/>
    </source>
</evidence>
<accession>A0AAX4JUW4</accession>
<feature type="compositionally biased region" description="Basic and acidic residues" evidence="1">
    <location>
        <begin position="362"/>
        <end position="374"/>
    </location>
</feature>
<proteinExistence type="predicted"/>
<feature type="region of interest" description="Disordered" evidence="1">
    <location>
        <begin position="182"/>
        <end position="205"/>
    </location>
</feature>
<dbReference type="Proteomes" id="UP001355207">
    <property type="component" value="Chromosome 4"/>
</dbReference>
<reference evidence="2 3" key="1">
    <citation type="submission" date="2024-01" db="EMBL/GenBank/DDBJ databases">
        <title>Comparative genomics of Cryptococcus and Kwoniella reveals pathogenesis evolution and contrasting modes of karyotype evolution via chromosome fusion or intercentromeric recombination.</title>
        <authorList>
            <person name="Coelho M.A."/>
            <person name="David-Palma M."/>
            <person name="Shea T."/>
            <person name="Bowers K."/>
            <person name="McGinley-Smith S."/>
            <person name="Mohammad A.W."/>
            <person name="Gnirke A."/>
            <person name="Yurkov A.M."/>
            <person name="Nowrousian M."/>
            <person name="Sun S."/>
            <person name="Cuomo C.A."/>
            <person name="Heitman J."/>
        </authorList>
    </citation>
    <scope>NUCLEOTIDE SEQUENCE [LARGE SCALE GENOMIC DNA]</scope>
    <source>
        <strain evidence="2 3">CBS 6074</strain>
    </source>
</reference>